<keyword evidence="3" id="KW-1185">Reference proteome</keyword>
<accession>A0ABY3XIF6</accession>
<feature type="signal peptide" evidence="1">
    <location>
        <begin position="1"/>
        <end position="32"/>
    </location>
</feature>
<organism evidence="2 3">
    <name type="scientific">Lysobacter gummosus</name>
    <dbReference type="NCBI Taxonomy" id="262324"/>
    <lineage>
        <taxon>Bacteria</taxon>
        <taxon>Pseudomonadati</taxon>
        <taxon>Pseudomonadota</taxon>
        <taxon>Gammaproteobacteria</taxon>
        <taxon>Lysobacterales</taxon>
        <taxon>Lysobacteraceae</taxon>
        <taxon>Lysobacter</taxon>
    </lineage>
</organism>
<dbReference type="EMBL" id="CP093547">
    <property type="protein sequence ID" value="UNP31414.1"/>
    <property type="molecule type" value="Genomic_DNA"/>
</dbReference>
<dbReference type="InterPro" id="IPR029455">
    <property type="entry name" value="GHL15"/>
</dbReference>
<evidence type="ECO:0000313" key="3">
    <source>
        <dbReference type="Proteomes" id="UP000829194"/>
    </source>
</evidence>
<keyword evidence="1" id="KW-0732">Signal</keyword>
<evidence type="ECO:0000313" key="2">
    <source>
        <dbReference type="EMBL" id="UNP31414.1"/>
    </source>
</evidence>
<dbReference type="InterPro" id="IPR017853">
    <property type="entry name" value="GH"/>
</dbReference>
<reference evidence="2 3" key="1">
    <citation type="submission" date="2022-03" db="EMBL/GenBank/DDBJ databases">
        <title>Complete genome sequence of Lysobacter capsici VKM B-2533 and Lysobacter gummosus 10.1.1, promising sources of lytic agents.</title>
        <authorList>
            <person name="Tarlachkov S.V."/>
            <person name="Kudryakova I.V."/>
            <person name="Afoshin A.S."/>
            <person name="Leontyevskaya E.A."/>
            <person name="Leontyevskaya N.V."/>
        </authorList>
    </citation>
    <scope>NUCLEOTIDE SEQUENCE [LARGE SCALE GENOMIC DNA]</scope>
    <source>
        <strain evidence="2 3">10.1.1</strain>
    </source>
</reference>
<keyword evidence="2" id="KW-0378">Hydrolase</keyword>
<dbReference type="Proteomes" id="UP000829194">
    <property type="component" value="Chromosome"/>
</dbReference>
<protein>
    <submittedName>
        <fullName evidence="2">Glycoside hydrolase family 15 protein</fullName>
    </submittedName>
</protein>
<evidence type="ECO:0000256" key="1">
    <source>
        <dbReference type="SAM" id="SignalP"/>
    </source>
</evidence>
<feature type="chain" id="PRO_5047389931" evidence="1">
    <location>
        <begin position="33"/>
        <end position="381"/>
    </location>
</feature>
<dbReference type="RefSeq" id="WP_057942555.1">
    <property type="nucleotide sequence ID" value="NZ_CP011131.1"/>
</dbReference>
<dbReference type="GO" id="GO:0016787">
    <property type="term" value="F:hydrolase activity"/>
    <property type="evidence" value="ECO:0007669"/>
    <property type="project" value="UniProtKB-KW"/>
</dbReference>
<dbReference type="SUPFAM" id="SSF51445">
    <property type="entry name" value="(Trans)glycosidases"/>
    <property type="match status" value="1"/>
</dbReference>
<dbReference type="Pfam" id="PF14885">
    <property type="entry name" value="GHL15"/>
    <property type="match status" value="1"/>
</dbReference>
<gene>
    <name evidence="2" type="ORF">MOV92_09305</name>
</gene>
<name>A0ABY3XIF6_9GAMM</name>
<proteinExistence type="predicted"/>
<sequence>MSNSASAPFVRARAIFAGLTLALLLLPATASSAPHNGQLYLDYAEVPLITQHPGAYSWMVIQSYMRVHVDIPRLKAANPGMRLYMYFDTAGAYDLPPAEEPWPSGMSYRWVKANHPDWIVKDRSGRPVTFWGGDLHLYDVGNKAYQDEWARRAIDYAKTGGFHGVFADDVNMGESFRSSWSAIPSKYPTDLAWTQAVESFLKNVSPQLKAAGLALMPNVASAWNSDRPTQVRWAKLAGAYAREHYESWPSGDAPGEDDINKGLLGGADWAWMASLHRDIAQAGVGFYAFPHAGGWQALDKMRYTSASFLLWHDPGAAGGGYAYATGGGADTGQDPYNSAWTFDLGAPSAAAVQQSPGVWTRRFARGSVRVDSNAKTASILP</sequence>